<accession>A0A9W5ASB3</accession>
<dbReference type="Proteomes" id="UP000052245">
    <property type="component" value="Unassembled WGS sequence"/>
</dbReference>
<comment type="caution">
    <text evidence="1">The sequence shown here is derived from an EMBL/GenBank/DDBJ whole genome shotgun (WGS) entry which is preliminary data.</text>
</comment>
<protein>
    <submittedName>
        <fullName evidence="1">Uncharacterized protein</fullName>
    </submittedName>
</protein>
<proteinExistence type="predicted"/>
<organism evidence="1 2">
    <name type="scientific">Campylobacter hyointestinalis subsp. hyointestinalis</name>
    <dbReference type="NCBI Taxonomy" id="91352"/>
    <lineage>
        <taxon>Bacteria</taxon>
        <taxon>Pseudomonadati</taxon>
        <taxon>Campylobacterota</taxon>
        <taxon>Epsilonproteobacteria</taxon>
        <taxon>Campylobacterales</taxon>
        <taxon>Campylobacteraceae</taxon>
        <taxon>Campylobacter</taxon>
    </lineage>
</organism>
<evidence type="ECO:0000313" key="2">
    <source>
        <dbReference type="Proteomes" id="UP000052245"/>
    </source>
</evidence>
<dbReference type="EMBL" id="FAVC01000002">
    <property type="protein sequence ID" value="CUU83197.1"/>
    <property type="molecule type" value="Genomic_DNA"/>
</dbReference>
<gene>
    <name evidence="1" type="ORF">ERS739223_01011</name>
</gene>
<dbReference type="AlphaFoldDB" id="A0A9W5ASB3"/>
<sequence>MAKTIIEVEKQTGISLGLLDFGYQKGFFLLLSATKTV</sequence>
<evidence type="ECO:0000313" key="1">
    <source>
        <dbReference type="EMBL" id="CUU83197.1"/>
    </source>
</evidence>
<name>A0A9W5ASB3_CAMHY</name>
<reference evidence="1 2" key="1">
    <citation type="submission" date="2015-11" db="EMBL/GenBank/DDBJ databases">
        <authorList>
            <consortium name="Pathogen Informatics"/>
        </authorList>
    </citation>
    <scope>NUCLEOTIDE SEQUENCE [LARGE SCALE GENOMIC DNA]</scope>
    <source>
        <strain evidence="1 2">007A-0283</strain>
    </source>
</reference>